<dbReference type="GO" id="GO:0140664">
    <property type="term" value="F:ATP-dependent DNA damage sensor activity"/>
    <property type="evidence" value="ECO:0007669"/>
    <property type="project" value="InterPro"/>
</dbReference>
<dbReference type="GO" id="GO:0007131">
    <property type="term" value="P:reciprocal meiotic recombination"/>
    <property type="evidence" value="ECO:0007669"/>
    <property type="project" value="TreeGrafter"/>
</dbReference>
<dbReference type="GO" id="GO:0008821">
    <property type="term" value="F:crossover junction DNA endonuclease activity"/>
    <property type="evidence" value="ECO:0007669"/>
    <property type="project" value="TreeGrafter"/>
</dbReference>
<dbReference type="InterPro" id="IPR027417">
    <property type="entry name" value="P-loop_NTPase"/>
</dbReference>
<evidence type="ECO:0000313" key="10">
    <source>
        <dbReference type="EMBL" id="CAF3750290.1"/>
    </source>
</evidence>
<keyword evidence="3" id="KW-0227">DNA damage</keyword>
<comment type="subcellular location">
    <subcellularLocation>
        <location evidence="1">Nucleus</location>
    </subcellularLocation>
</comment>
<name>A0A814F3F4_9BILA</name>
<dbReference type="PROSITE" id="PS50162">
    <property type="entry name" value="RECA_2"/>
    <property type="match status" value="1"/>
</dbReference>
<organism evidence="9 11">
    <name type="scientific">Didymodactylos carnosus</name>
    <dbReference type="NCBI Taxonomy" id="1234261"/>
    <lineage>
        <taxon>Eukaryota</taxon>
        <taxon>Metazoa</taxon>
        <taxon>Spiralia</taxon>
        <taxon>Gnathifera</taxon>
        <taxon>Rotifera</taxon>
        <taxon>Eurotatoria</taxon>
        <taxon>Bdelloidea</taxon>
        <taxon>Philodinida</taxon>
        <taxon>Philodinidae</taxon>
        <taxon>Didymodactylos</taxon>
    </lineage>
</organism>
<dbReference type="InterPro" id="IPR020588">
    <property type="entry name" value="RecA_ATP-bd"/>
</dbReference>
<evidence type="ECO:0000256" key="1">
    <source>
        <dbReference type="ARBA" id="ARBA00004123"/>
    </source>
</evidence>
<gene>
    <name evidence="9" type="ORF">GPM918_LOCUS12569</name>
    <name evidence="10" type="ORF">SRO942_LOCUS12569</name>
</gene>
<keyword evidence="4" id="KW-0067">ATP-binding</keyword>
<evidence type="ECO:0000256" key="2">
    <source>
        <dbReference type="ARBA" id="ARBA00022741"/>
    </source>
</evidence>
<evidence type="ECO:0000256" key="3">
    <source>
        <dbReference type="ARBA" id="ARBA00022763"/>
    </source>
</evidence>
<dbReference type="InterPro" id="IPR016467">
    <property type="entry name" value="DNA_recomb/repair_RecA-like"/>
</dbReference>
<dbReference type="InterPro" id="IPR013632">
    <property type="entry name" value="Rad51_C"/>
</dbReference>
<dbReference type="GO" id="GO:0000707">
    <property type="term" value="P:meiotic DNA recombinase assembly"/>
    <property type="evidence" value="ECO:0007669"/>
    <property type="project" value="TreeGrafter"/>
</dbReference>
<evidence type="ECO:0000256" key="5">
    <source>
        <dbReference type="ARBA" id="ARBA00023204"/>
    </source>
</evidence>
<evidence type="ECO:0000256" key="7">
    <source>
        <dbReference type="ARBA" id="ARBA00040674"/>
    </source>
</evidence>
<keyword evidence="11" id="KW-1185">Reference proteome</keyword>
<dbReference type="EMBL" id="CAJNOQ010002767">
    <property type="protein sequence ID" value="CAF0977446.1"/>
    <property type="molecule type" value="Genomic_DNA"/>
</dbReference>
<dbReference type="Proteomes" id="UP000663829">
    <property type="component" value="Unassembled WGS sequence"/>
</dbReference>
<dbReference type="InterPro" id="IPR052093">
    <property type="entry name" value="HR_Repair_Mediator"/>
</dbReference>
<dbReference type="GO" id="GO:0033063">
    <property type="term" value="C:Rad51B-Rad51C-Rad51D-XRCC2 complex"/>
    <property type="evidence" value="ECO:0007669"/>
    <property type="project" value="TreeGrafter"/>
</dbReference>
<dbReference type="PANTHER" id="PTHR46239:SF1">
    <property type="entry name" value="DNA REPAIR PROTEIN RAD51 HOMOLOG 3"/>
    <property type="match status" value="1"/>
</dbReference>
<reference evidence="9" key="1">
    <citation type="submission" date="2021-02" db="EMBL/GenBank/DDBJ databases">
        <authorList>
            <person name="Nowell W R."/>
        </authorList>
    </citation>
    <scope>NUCLEOTIDE SEQUENCE</scope>
</reference>
<dbReference type="EMBL" id="CAJOBC010002767">
    <property type="protein sequence ID" value="CAF3750290.1"/>
    <property type="molecule type" value="Genomic_DNA"/>
</dbReference>
<protein>
    <recommendedName>
        <fullName evidence="7">DNA repair protein RAD51 homolog 3</fullName>
    </recommendedName>
</protein>
<dbReference type="PANTHER" id="PTHR46239">
    <property type="entry name" value="DNA REPAIR PROTEIN RAD51 HOMOLOG 3 RAD51C"/>
    <property type="match status" value="1"/>
</dbReference>
<dbReference type="GO" id="GO:0000400">
    <property type="term" value="F:four-way junction DNA binding"/>
    <property type="evidence" value="ECO:0007669"/>
    <property type="project" value="TreeGrafter"/>
</dbReference>
<comment type="caution">
    <text evidence="9">The sequence shown here is derived from an EMBL/GenBank/DDBJ whole genome shotgun (WGS) entry which is preliminary data.</text>
</comment>
<dbReference type="GO" id="GO:0033065">
    <property type="term" value="C:Rad51C-XRCC3 complex"/>
    <property type="evidence" value="ECO:0007669"/>
    <property type="project" value="TreeGrafter"/>
</dbReference>
<dbReference type="PIRSF" id="PIRSF005856">
    <property type="entry name" value="Rad51"/>
    <property type="match status" value="1"/>
</dbReference>
<keyword evidence="5" id="KW-0234">DNA repair</keyword>
<evidence type="ECO:0000259" key="8">
    <source>
        <dbReference type="PROSITE" id="PS50162"/>
    </source>
</evidence>
<evidence type="ECO:0000256" key="6">
    <source>
        <dbReference type="ARBA" id="ARBA00023242"/>
    </source>
</evidence>
<sequence length="278" mass="30613">MTKRNISALDVLNFEGKEKISTYSKKIDDLLDGGIPVGYLTEIFGNPGSGKSNLCLQLAIAAQMSHSMKAGETGGAIYIDTEGSFIPIRLYDIAVAAHSHYKMSRDTSAQVDHRKLLENVTYFRCLNITNLISCIMQLKALFLSEKKIKLIVVDSLAHPLRTVEGDNSLRTKYTTMVVSILQKLATDYKCAVIVTNHTATKVDSSHGEKYTTPTLGEMWGHLPLIRLKLSWKNNCRDAILIKSPHQPEGSVPFQITAGGIRDVDTVTNGNDCPDVDSN</sequence>
<evidence type="ECO:0000313" key="11">
    <source>
        <dbReference type="Proteomes" id="UP000663829"/>
    </source>
</evidence>
<feature type="domain" description="RecA family profile 1" evidence="8">
    <location>
        <begin position="16"/>
        <end position="198"/>
    </location>
</feature>
<dbReference type="Pfam" id="PF08423">
    <property type="entry name" value="Rad51"/>
    <property type="match status" value="1"/>
</dbReference>
<dbReference type="Gene3D" id="3.40.50.300">
    <property type="entry name" value="P-loop containing nucleotide triphosphate hydrolases"/>
    <property type="match status" value="1"/>
</dbReference>
<dbReference type="SUPFAM" id="SSF52540">
    <property type="entry name" value="P-loop containing nucleoside triphosphate hydrolases"/>
    <property type="match status" value="1"/>
</dbReference>
<evidence type="ECO:0000313" key="9">
    <source>
        <dbReference type="EMBL" id="CAF0977446.1"/>
    </source>
</evidence>
<accession>A0A814F3F4</accession>
<dbReference type="Proteomes" id="UP000681722">
    <property type="component" value="Unassembled WGS sequence"/>
</dbReference>
<dbReference type="GO" id="GO:0005524">
    <property type="term" value="F:ATP binding"/>
    <property type="evidence" value="ECO:0007669"/>
    <property type="project" value="UniProtKB-KW"/>
</dbReference>
<dbReference type="GO" id="GO:0005657">
    <property type="term" value="C:replication fork"/>
    <property type="evidence" value="ECO:0007669"/>
    <property type="project" value="TreeGrafter"/>
</dbReference>
<proteinExistence type="predicted"/>
<keyword evidence="6" id="KW-0539">Nucleus</keyword>
<dbReference type="OrthoDB" id="5957327at2759"/>
<dbReference type="AlphaFoldDB" id="A0A814F3F4"/>
<evidence type="ECO:0000256" key="4">
    <source>
        <dbReference type="ARBA" id="ARBA00022840"/>
    </source>
</evidence>
<keyword evidence="2" id="KW-0547">Nucleotide-binding</keyword>